<evidence type="ECO:0008006" key="7">
    <source>
        <dbReference type="Google" id="ProtNLM"/>
    </source>
</evidence>
<reference evidence="2 5" key="3">
    <citation type="submission" date="2016-01" db="EMBL/GenBank/DDBJ databases">
        <title>Draft sequences of Acinetobacter baumannii isolates from wounded military personnel.</title>
        <authorList>
            <person name="Arivett B.A."/>
            <person name="Fiester S.E."/>
            <person name="Ream D.C."/>
            <person name="Actis L.A."/>
        </authorList>
    </citation>
    <scope>NUCLEOTIDE SEQUENCE [LARGE SCALE GENOMIC DNA]</scope>
    <source>
        <strain evidence="2 5">AB2828</strain>
    </source>
</reference>
<dbReference type="EMBL" id="LRDT01000033">
    <property type="protein sequence ID" value="KZA14807.1"/>
    <property type="molecule type" value="Genomic_DNA"/>
</dbReference>
<reference evidence="1 4" key="1">
    <citation type="journal article" date="2014" name="Antimicrob. Agents Chemother.">
        <title>Triclosan can select for an AdeIJK-overexpressing mutant of Acinetobacter baumannii ATCC 17978 that displays reduced susceptibility to multiple antibiotics.</title>
        <authorList>
            <person name="Fernando D.M."/>
            <person name="Xu W."/>
            <person name="Loewen P.C."/>
            <person name="Zhanel G.G."/>
            <person name="Kumar A."/>
        </authorList>
    </citation>
    <scope>NUCLEOTIDE SEQUENCE [LARGE SCALE GENOMIC DNA]</scope>
    <source>
        <strain evidence="1 4">ATCC 17978</strain>
    </source>
</reference>
<accession>A0A0H4UFK8</accession>
<evidence type="ECO:0000313" key="5">
    <source>
        <dbReference type="Proteomes" id="UP000076296"/>
    </source>
</evidence>
<dbReference type="RefSeq" id="WP_000873301.1">
    <property type="nucleotide sequence ID" value="NZ_AP031585.1"/>
</dbReference>
<gene>
    <name evidence="1" type="ORF">AUO97_06770</name>
    <name evidence="3" type="ORF">G3N53_18775</name>
    <name evidence="2" type="ORF">LV35_02668</name>
</gene>
<protein>
    <recommendedName>
        <fullName evidence="7">Lipoprotein</fullName>
    </recommendedName>
</protein>
<evidence type="ECO:0000313" key="2">
    <source>
        <dbReference type="EMBL" id="KZA14807.1"/>
    </source>
</evidence>
<dbReference type="PROSITE" id="PS51257">
    <property type="entry name" value="PROKAR_LIPOPROTEIN"/>
    <property type="match status" value="1"/>
</dbReference>
<evidence type="ECO:0000313" key="1">
    <source>
        <dbReference type="EMBL" id="APP30533.1"/>
    </source>
</evidence>
<reference evidence="1" key="4">
    <citation type="submission" date="2016-12" db="EMBL/GenBank/DDBJ databases">
        <authorList>
            <person name="Singh M."/>
            <person name="Fernando D."/>
            <person name="Kumar A."/>
        </authorList>
    </citation>
    <scope>NUCLEOTIDE SEQUENCE</scope>
    <source>
        <strain evidence="1">ATCC 17978</strain>
    </source>
</reference>
<evidence type="ECO:0000313" key="3">
    <source>
        <dbReference type="EMBL" id="NDW43117.1"/>
    </source>
</evidence>
<reference evidence="1" key="2">
    <citation type="submission" date="2015-12" db="EMBL/GenBank/DDBJ databases">
        <authorList>
            <person name="Singh M.K."/>
            <person name="Fernando D.M."/>
            <person name="Kumar A."/>
        </authorList>
    </citation>
    <scope>NUCLEOTIDE SEQUENCE</scope>
    <source>
        <strain evidence="1">ATCC 17978</strain>
    </source>
</reference>
<sequence length="162" mass="18396">MKYFLLTLLSITLSACNPFINNEKASNNNAEIKSLTYSRLDGMSGDIFKFNLETNDDLNKIYQENNYKYSHFKCDNIKNYFVTGAISVEGEKLKKGKYTSSGYFKVCEDESMNVCIDKNQLEKLLTSNMSCRVVFGGLLQSSKVVADNILISKEAIRKSNFQ</sequence>
<name>A0A0H4UFK8_ACIBA</name>
<evidence type="ECO:0000313" key="4">
    <source>
        <dbReference type="Proteomes" id="UP000072389"/>
    </source>
</evidence>
<reference evidence="3 6" key="5">
    <citation type="submission" date="2020-02" db="EMBL/GenBank/DDBJ databases">
        <title>Whole genome shot-gun sequencing of clinical Carbapenem resistant A. baumannii.</title>
        <authorList>
            <person name="Veeraraghavan B."/>
            <person name="Mathur P."/>
            <person name="Vijayakumar S."/>
            <person name="Vasudevan K."/>
            <person name="Lincy M."/>
            <person name="Kirubananthan A."/>
        </authorList>
    </citation>
    <scope>NUCLEOTIDE SEQUENCE [LARGE SCALE GENOMIC DNA]</scope>
    <source>
        <strain evidence="3 6">SP816</strain>
    </source>
</reference>
<dbReference type="Proteomes" id="UP000072389">
    <property type="component" value="Chromosome"/>
</dbReference>
<evidence type="ECO:0000313" key="6">
    <source>
        <dbReference type="Proteomes" id="UP000470018"/>
    </source>
</evidence>
<dbReference type="EMBL" id="CP018664">
    <property type="protein sequence ID" value="APP30533.1"/>
    <property type="molecule type" value="Genomic_DNA"/>
</dbReference>
<proteinExistence type="predicted"/>
<dbReference type="Proteomes" id="UP000470018">
    <property type="component" value="Unassembled WGS sequence"/>
</dbReference>
<dbReference type="EMBL" id="JAAGTY010000038">
    <property type="protein sequence ID" value="NDW43117.1"/>
    <property type="molecule type" value="Genomic_DNA"/>
</dbReference>
<dbReference type="AlphaFoldDB" id="A0A0H4UFK8"/>
<dbReference type="Proteomes" id="UP000076296">
    <property type="component" value="Unassembled WGS sequence"/>
</dbReference>
<organism evidence="3 6">
    <name type="scientific">Acinetobacter baumannii</name>
    <dbReference type="NCBI Taxonomy" id="470"/>
    <lineage>
        <taxon>Bacteria</taxon>
        <taxon>Pseudomonadati</taxon>
        <taxon>Pseudomonadota</taxon>
        <taxon>Gammaproteobacteria</taxon>
        <taxon>Moraxellales</taxon>
        <taxon>Moraxellaceae</taxon>
        <taxon>Acinetobacter</taxon>
        <taxon>Acinetobacter calcoaceticus/baumannii complex</taxon>
    </lineage>
</organism>